<feature type="compositionally biased region" description="Basic and acidic residues" evidence="10">
    <location>
        <begin position="742"/>
        <end position="759"/>
    </location>
</feature>
<evidence type="ECO:0000256" key="10">
    <source>
        <dbReference type="SAM" id="MobiDB-lite"/>
    </source>
</evidence>
<dbReference type="PANTHER" id="PTHR24054:SF0">
    <property type="entry name" value="CASEIN KINASE II SUBUNIT ALPHA"/>
    <property type="match status" value="1"/>
</dbReference>
<dbReference type="EC" id="2.7.11.1" evidence="1"/>
<comment type="catalytic activity">
    <reaction evidence="8">
        <text>L-seryl-[protein] + ATP = O-phospho-L-seryl-[protein] + ADP + H(+)</text>
        <dbReference type="Rhea" id="RHEA:17989"/>
        <dbReference type="Rhea" id="RHEA-COMP:9863"/>
        <dbReference type="Rhea" id="RHEA-COMP:11604"/>
        <dbReference type="ChEBI" id="CHEBI:15378"/>
        <dbReference type="ChEBI" id="CHEBI:29999"/>
        <dbReference type="ChEBI" id="CHEBI:30616"/>
        <dbReference type="ChEBI" id="CHEBI:83421"/>
        <dbReference type="ChEBI" id="CHEBI:456216"/>
        <dbReference type="EC" id="2.7.11.1"/>
    </reaction>
</comment>
<feature type="compositionally biased region" description="Basic and acidic residues" evidence="10">
    <location>
        <begin position="594"/>
        <end position="611"/>
    </location>
</feature>
<dbReference type="STRING" id="5722.A2D8F7"/>
<keyword evidence="9" id="KW-0175">Coiled coil</keyword>
<protein>
    <recommendedName>
        <fullName evidence="1">non-specific serine/threonine protein kinase</fullName>
        <ecNumber evidence="1">2.7.11.1</ecNumber>
    </recommendedName>
</protein>
<feature type="region of interest" description="Disordered" evidence="10">
    <location>
        <begin position="495"/>
        <end position="667"/>
    </location>
</feature>
<dbReference type="RefSeq" id="XP_001584192.1">
    <property type="nucleotide sequence ID" value="XM_001584142.1"/>
</dbReference>
<feature type="region of interest" description="Disordered" evidence="10">
    <location>
        <begin position="351"/>
        <end position="475"/>
    </location>
</feature>
<dbReference type="Proteomes" id="UP000001542">
    <property type="component" value="Unassembled WGS sequence"/>
</dbReference>
<dbReference type="GO" id="GO:0005524">
    <property type="term" value="F:ATP binding"/>
    <property type="evidence" value="ECO:0007669"/>
    <property type="project" value="UniProtKB-KW"/>
</dbReference>
<comment type="catalytic activity">
    <reaction evidence="7">
        <text>L-threonyl-[protein] + ATP = O-phospho-L-threonyl-[protein] + ADP + H(+)</text>
        <dbReference type="Rhea" id="RHEA:46608"/>
        <dbReference type="Rhea" id="RHEA-COMP:11060"/>
        <dbReference type="Rhea" id="RHEA-COMP:11605"/>
        <dbReference type="ChEBI" id="CHEBI:15378"/>
        <dbReference type="ChEBI" id="CHEBI:30013"/>
        <dbReference type="ChEBI" id="CHEBI:30616"/>
        <dbReference type="ChEBI" id="CHEBI:61977"/>
        <dbReference type="ChEBI" id="CHEBI:456216"/>
        <dbReference type="EC" id="2.7.11.1"/>
    </reaction>
</comment>
<dbReference type="InParanoid" id="A2D8F7"/>
<dbReference type="GO" id="GO:0004674">
    <property type="term" value="F:protein serine/threonine kinase activity"/>
    <property type="evidence" value="ECO:0000318"/>
    <property type="project" value="GO_Central"/>
</dbReference>
<feature type="compositionally biased region" description="Basic and acidic residues" evidence="10">
    <location>
        <begin position="633"/>
        <end position="659"/>
    </location>
</feature>
<evidence type="ECO:0000256" key="7">
    <source>
        <dbReference type="ARBA" id="ARBA00047899"/>
    </source>
</evidence>
<dbReference type="VEuPathDB" id="TrichDB:TVAG_185120"/>
<dbReference type="AlphaFoldDB" id="A2D8F7"/>
<keyword evidence="13" id="KW-1185">Reference proteome</keyword>
<name>A2D8F7_TRIV3</name>
<feature type="compositionally biased region" description="Low complexity" evidence="10">
    <location>
        <begin position="364"/>
        <end position="387"/>
    </location>
</feature>
<feature type="region of interest" description="Disordered" evidence="10">
    <location>
        <begin position="689"/>
        <end position="759"/>
    </location>
</feature>
<feature type="compositionally biased region" description="Low complexity" evidence="10">
    <location>
        <begin position="618"/>
        <end position="632"/>
    </location>
</feature>
<keyword evidence="4" id="KW-0547">Nucleotide-binding</keyword>
<feature type="domain" description="Protein kinase" evidence="11">
    <location>
        <begin position="1"/>
        <end position="247"/>
    </location>
</feature>
<sequence length="866" mass="100108">MINAPKQILADRILFLIDNYKMFRCEGVFFHSSIPSSSIIVPENIGTKLQYFYVVEPLPIVTLSDYVLENGVDQKLLQNYFPNVLNTLSSLHSVRFPYLALSPFTIVLDEKLWLRPPPLNPYTSPKSLMPPPPHKKRTNYMDIDYQRLYRAPEWKSVPPFWQSDCWAIGAMLCEYLIYGHPIFMSSSDTDQMLITQTILGPAPSKLNWPITKEANIADLPPILMRLLDYEPRVRPPMCLHIAIQIMMLINGEEEKSDEYDERSIQTYSNTYSYSETPEKEKQPVRIIKQFNNPPQVFKEEKVPLSDKGVGSSTIKQNNVDLNESSNWELDIPAISPAKLQFDHAPFFEIPPLNAKTDEIPPPSTKSSKSSQQPKQKSSSSQSKPSSIQEKEKPKTPQEKSPKVEEKPKIPEEKPPKVVEKPKSPEEKPVNDNKDEIPLPQPLSSTKAVEEYSHEEEKESEEEEKPLNITKTTNISTMKLPYESPISSGIPYSYVYDSSYTPPVKAKSSGYDSPPQKVEENSYVYSTPKIIEEKISSNEKKYSSSYYSKNEEEKPKTTSSYYSKNDEPQPPKSYSSYPSKSDEEKPKTSSSYSYKNDEQKQKPSPRDEEQNIKPKQIHYTTSSQYYDYTSYKYNSEKKSDEDKKEIKVSEIPKTKSENAEPKTFSSYTYTPSYMSEKDLIEPIVGSYSSYYSDNARVQKRNQRIERKNDNYSYSANYENKKSYSYSNYDNQQAKQDRYSSYYDNKKYSTDENQKSSYDEKRYYSDKSYSDEMLDLERRVREIENSFNRSQKEIRKLQKTVSESQYSDDSFLDVQQQIRKLQGQLKQIDDDIIGGCVGCETGNAVRRGMSKLEADFMDIRSTLSSSQY</sequence>
<keyword evidence="3" id="KW-0808">Transferase</keyword>
<gene>
    <name evidence="12" type="ORF">TVAG_185120</name>
</gene>
<dbReference type="PANTHER" id="PTHR24054">
    <property type="entry name" value="CASEIN KINASE II SUBUNIT ALPHA"/>
    <property type="match status" value="1"/>
</dbReference>
<keyword evidence="6" id="KW-0067">ATP-binding</keyword>
<feature type="compositionally biased region" description="Low complexity" evidence="10">
    <location>
        <begin position="709"/>
        <end position="729"/>
    </location>
</feature>
<evidence type="ECO:0000256" key="9">
    <source>
        <dbReference type="SAM" id="Coils"/>
    </source>
</evidence>
<dbReference type="GO" id="GO:0005829">
    <property type="term" value="C:cytosol"/>
    <property type="evidence" value="ECO:0000318"/>
    <property type="project" value="GO_Central"/>
</dbReference>
<dbReference type="GO" id="GO:0005956">
    <property type="term" value="C:protein kinase CK2 complex"/>
    <property type="evidence" value="ECO:0000318"/>
    <property type="project" value="GO_Central"/>
</dbReference>
<dbReference type="InterPro" id="IPR045216">
    <property type="entry name" value="CK2_alpha"/>
</dbReference>
<evidence type="ECO:0000256" key="2">
    <source>
        <dbReference type="ARBA" id="ARBA00022527"/>
    </source>
</evidence>
<keyword evidence="5" id="KW-0418">Kinase</keyword>
<dbReference type="InterPro" id="IPR000719">
    <property type="entry name" value="Prot_kinase_dom"/>
</dbReference>
<proteinExistence type="predicted"/>
<dbReference type="GO" id="GO:0051726">
    <property type="term" value="P:regulation of cell cycle"/>
    <property type="evidence" value="ECO:0000318"/>
    <property type="project" value="GO_Central"/>
</dbReference>
<dbReference type="GO" id="GO:0006974">
    <property type="term" value="P:DNA damage response"/>
    <property type="evidence" value="ECO:0000318"/>
    <property type="project" value="GO_Central"/>
</dbReference>
<dbReference type="SUPFAM" id="SSF56112">
    <property type="entry name" value="Protein kinase-like (PK-like)"/>
    <property type="match status" value="1"/>
</dbReference>
<dbReference type="EMBL" id="DS113179">
    <property type="protein sequence ID" value="EAY23206.1"/>
    <property type="molecule type" value="Genomic_DNA"/>
</dbReference>
<evidence type="ECO:0000256" key="8">
    <source>
        <dbReference type="ARBA" id="ARBA00048679"/>
    </source>
</evidence>
<dbReference type="GO" id="GO:0005634">
    <property type="term" value="C:nucleus"/>
    <property type="evidence" value="ECO:0000318"/>
    <property type="project" value="GO_Central"/>
</dbReference>
<dbReference type="VEuPathDB" id="TrichDB:TVAGG3_0393280"/>
<dbReference type="Gene3D" id="1.10.510.10">
    <property type="entry name" value="Transferase(Phosphotransferase) domain 1"/>
    <property type="match status" value="1"/>
</dbReference>
<feature type="compositionally biased region" description="Basic and acidic residues" evidence="10">
    <location>
        <begin position="529"/>
        <end position="541"/>
    </location>
</feature>
<dbReference type="KEGG" id="tva:5468771"/>
<evidence type="ECO:0000313" key="12">
    <source>
        <dbReference type="EMBL" id="EAY23206.1"/>
    </source>
</evidence>
<organism evidence="12 13">
    <name type="scientific">Trichomonas vaginalis (strain ATCC PRA-98 / G3)</name>
    <dbReference type="NCBI Taxonomy" id="412133"/>
    <lineage>
        <taxon>Eukaryota</taxon>
        <taxon>Metamonada</taxon>
        <taxon>Parabasalia</taxon>
        <taxon>Trichomonadida</taxon>
        <taxon>Trichomonadidae</taxon>
        <taxon>Trichomonas</taxon>
    </lineage>
</organism>
<feature type="coiled-coil region" evidence="9">
    <location>
        <begin position="771"/>
        <end position="829"/>
    </location>
</feature>
<reference evidence="12" key="2">
    <citation type="journal article" date="2007" name="Science">
        <title>Draft genome sequence of the sexually transmitted pathogen Trichomonas vaginalis.</title>
        <authorList>
            <person name="Carlton J.M."/>
            <person name="Hirt R.P."/>
            <person name="Silva J.C."/>
            <person name="Delcher A.L."/>
            <person name="Schatz M."/>
            <person name="Zhao Q."/>
            <person name="Wortman J.R."/>
            <person name="Bidwell S.L."/>
            <person name="Alsmark U.C.M."/>
            <person name="Besteiro S."/>
            <person name="Sicheritz-Ponten T."/>
            <person name="Noel C.J."/>
            <person name="Dacks J.B."/>
            <person name="Foster P.G."/>
            <person name="Simillion C."/>
            <person name="Van de Peer Y."/>
            <person name="Miranda-Saavedra D."/>
            <person name="Barton G.J."/>
            <person name="Westrop G.D."/>
            <person name="Mueller S."/>
            <person name="Dessi D."/>
            <person name="Fiori P.L."/>
            <person name="Ren Q."/>
            <person name="Paulsen I."/>
            <person name="Zhang H."/>
            <person name="Bastida-Corcuera F.D."/>
            <person name="Simoes-Barbosa A."/>
            <person name="Brown M.T."/>
            <person name="Hayes R.D."/>
            <person name="Mukherjee M."/>
            <person name="Okumura C.Y."/>
            <person name="Schneider R."/>
            <person name="Smith A.J."/>
            <person name="Vanacova S."/>
            <person name="Villalvazo M."/>
            <person name="Haas B.J."/>
            <person name="Pertea M."/>
            <person name="Feldblyum T.V."/>
            <person name="Utterback T.R."/>
            <person name="Shu C.L."/>
            <person name="Osoegawa K."/>
            <person name="de Jong P.J."/>
            <person name="Hrdy I."/>
            <person name="Horvathova L."/>
            <person name="Zubacova Z."/>
            <person name="Dolezal P."/>
            <person name="Malik S.B."/>
            <person name="Logsdon J.M. Jr."/>
            <person name="Henze K."/>
            <person name="Gupta A."/>
            <person name="Wang C.C."/>
            <person name="Dunne R.L."/>
            <person name="Upcroft J.A."/>
            <person name="Upcroft P."/>
            <person name="White O."/>
            <person name="Salzberg S.L."/>
            <person name="Tang P."/>
            <person name="Chiu C.-H."/>
            <person name="Lee Y.-S."/>
            <person name="Embley T.M."/>
            <person name="Coombs G.H."/>
            <person name="Mottram J.C."/>
            <person name="Tachezy J."/>
            <person name="Fraser-Liggett C.M."/>
            <person name="Johnson P.J."/>
        </authorList>
    </citation>
    <scope>NUCLEOTIDE SEQUENCE [LARGE SCALE GENOMIC DNA]</scope>
    <source>
        <strain evidence="12">G3</strain>
    </source>
</reference>
<evidence type="ECO:0000256" key="1">
    <source>
        <dbReference type="ARBA" id="ARBA00012513"/>
    </source>
</evidence>
<evidence type="ECO:0000256" key="4">
    <source>
        <dbReference type="ARBA" id="ARBA00022741"/>
    </source>
</evidence>
<evidence type="ECO:0000259" key="11">
    <source>
        <dbReference type="PROSITE" id="PS50011"/>
    </source>
</evidence>
<evidence type="ECO:0000256" key="6">
    <source>
        <dbReference type="ARBA" id="ARBA00022840"/>
    </source>
</evidence>
<evidence type="ECO:0000256" key="3">
    <source>
        <dbReference type="ARBA" id="ARBA00022679"/>
    </source>
</evidence>
<dbReference type="InterPro" id="IPR011009">
    <property type="entry name" value="Kinase-like_dom_sf"/>
</dbReference>
<feature type="compositionally biased region" description="Basic and acidic residues" evidence="10">
    <location>
        <begin position="447"/>
        <end position="456"/>
    </location>
</feature>
<dbReference type="SMR" id="A2D8F7"/>
<evidence type="ECO:0000256" key="5">
    <source>
        <dbReference type="ARBA" id="ARBA00022777"/>
    </source>
</evidence>
<accession>A2D8F7</accession>
<keyword evidence="2" id="KW-0723">Serine/threonine-protein kinase</keyword>
<feature type="compositionally biased region" description="Basic and acidic residues" evidence="10">
    <location>
        <begin position="388"/>
        <end position="436"/>
    </location>
</feature>
<dbReference type="PROSITE" id="PS50011">
    <property type="entry name" value="PROTEIN_KINASE_DOM"/>
    <property type="match status" value="1"/>
</dbReference>
<evidence type="ECO:0000313" key="13">
    <source>
        <dbReference type="Proteomes" id="UP000001542"/>
    </source>
</evidence>
<reference evidence="12" key="1">
    <citation type="submission" date="2006-10" db="EMBL/GenBank/DDBJ databases">
        <authorList>
            <person name="Amadeo P."/>
            <person name="Zhao Q."/>
            <person name="Wortman J."/>
            <person name="Fraser-Liggett C."/>
            <person name="Carlton J."/>
        </authorList>
    </citation>
    <scope>NUCLEOTIDE SEQUENCE</scope>
    <source>
        <strain evidence="12">G3</strain>
    </source>
</reference>